<dbReference type="InterPro" id="IPR001279">
    <property type="entry name" value="Metallo-B-lactamas"/>
</dbReference>
<name>U3A846_9EURY</name>
<gene>
    <name evidence="2" type="ORF">MBEHAL_2584</name>
</gene>
<dbReference type="eggNOG" id="arCOG00497">
    <property type="taxonomic scope" value="Archaea"/>
</dbReference>
<proteinExistence type="predicted"/>
<sequence length="233" mass="25439">MQITYYGQSAFRLESDEATILIDPWLTDNPHTDVTGDDVEDVDTVVVTHGAFDHLGDAPDIVQRLGVPLVCDVATASVLADRGVDDSLLENVVYGGVYEGDGWEAKVVEAHHQSAYVDEGVVGPAMAYVFTIGGERVYHMGDTAIFGDIELYGELYEPTVTLIPVGEADGYYAELHPDEAALVADWLPSEHFVPMHYPPGSEKPIHFAHYCEENGVTQRATIHNLDAGDHLNL</sequence>
<dbReference type="EMBL" id="BATA01000108">
    <property type="protein sequence ID" value="GAD53824.1"/>
    <property type="molecule type" value="Genomic_DNA"/>
</dbReference>
<organism evidence="2 3">
    <name type="scientific">Halarchaeum acidiphilum MH1-52-1</name>
    <dbReference type="NCBI Taxonomy" id="1261545"/>
    <lineage>
        <taxon>Archaea</taxon>
        <taxon>Methanobacteriati</taxon>
        <taxon>Methanobacteriota</taxon>
        <taxon>Stenosarchaea group</taxon>
        <taxon>Halobacteria</taxon>
        <taxon>Halobacteriales</taxon>
        <taxon>Halobacteriaceae</taxon>
    </lineage>
</organism>
<dbReference type="SUPFAM" id="SSF56281">
    <property type="entry name" value="Metallo-hydrolase/oxidoreductase"/>
    <property type="match status" value="1"/>
</dbReference>
<accession>U3A846</accession>
<dbReference type="NCBIfam" id="NF001911">
    <property type="entry name" value="PRK00685.1"/>
    <property type="match status" value="1"/>
</dbReference>
<dbReference type="InterPro" id="IPR036866">
    <property type="entry name" value="RibonucZ/Hydroxyglut_hydro"/>
</dbReference>
<comment type="caution">
    <text evidence="2">The sequence shown here is derived from an EMBL/GenBank/DDBJ whole genome shotgun (WGS) entry which is preliminary data.</text>
</comment>
<dbReference type="Proteomes" id="UP000016986">
    <property type="component" value="Unassembled WGS sequence"/>
</dbReference>
<feature type="domain" description="Metallo-beta-lactamase" evidence="1">
    <location>
        <begin position="7"/>
        <end position="196"/>
    </location>
</feature>
<dbReference type="SMART" id="SM00849">
    <property type="entry name" value="Lactamase_B"/>
    <property type="match status" value="1"/>
</dbReference>
<dbReference type="AlphaFoldDB" id="U3A846"/>
<dbReference type="OrthoDB" id="28313at2157"/>
<protein>
    <submittedName>
        <fullName evidence="2">Metallo-beta-lactamase family protein</fullName>
    </submittedName>
</protein>
<dbReference type="Gene3D" id="3.60.15.10">
    <property type="entry name" value="Ribonuclease Z/Hydroxyacylglutathione hydrolase-like"/>
    <property type="match status" value="1"/>
</dbReference>
<evidence type="ECO:0000259" key="1">
    <source>
        <dbReference type="SMART" id="SM00849"/>
    </source>
</evidence>
<evidence type="ECO:0000313" key="3">
    <source>
        <dbReference type="Proteomes" id="UP000016986"/>
    </source>
</evidence>
<dbReference type="PANTHER" id="PTHR43546">
    <property type="entry name" value="UPF0173 METAL-DEPENDENT HYDROLASE MJ1163-RELATED"/>
    <property type="match status" value="1"/>
</dbReference>
<evidence type="ECO:0000313" key="2">
    <source>
        <dbReference type="EMBL" id="GAD53824.1"/>
    </source>
</evidence>
<dbReference type="PANTHER" id="PTHR43546:SF3">
    <property type="entry name" value="UPF0173 METAL-DEPENDENT HYDROLASE MJ1163"/>
    <property type="match status" value="1"/>
</dbReference>
<reference evidence="2 3" key="1">
    <citation type="submission" date="2013-09" db="EMBL/GenBank/DDBJ databases">
        <title>Whole genome sequencing of Halarchaeum acidiphilum strain MH1-52-1.</title>
        <authorList>
            <person name="Shimane Y."/>
            <person name="Minegishi H."/>
            <person name="Nishi S."/>
            <person name="Echigo A."/>
            <person name="Shuto A."/>
            <person name="Konishi M."/>
            <person name="Ito T."/>
            <person name="Ohkuma M."/>
            <person name="Ohta Y."/>
            <person name="Nagano Y."/>
            <person name="Tsubouchi T."/>
            <person name="Mori K."/>
            <person name="Usui K."/>
            <person name="Kamekura M."/>
            <person name="Usami R."/>
            <person name="Takaki Y."/>
            <person name="Hatada Y."/>
        </authorList>
    </citation>
    <scope>NUCLEOTIDE SEQUENCE [LARGE SCALE GENOMIC DNA]</scope>
    <source>
        <strain evidence="2 3">JCM 16109</strain>
    </source>
</reference>
<dbReference type="InterPro" id="IPR050114">
    <property type="entry name" value="UPF0173_UPF0282_UlaG_hydrolase"/>
</dbReference>
<dbReference type="Pfam" id="PF13483">
    <property type="entry name" value="Lactamase_B_3"/>
    <property type="match status" value="1"/>
</dbReference>
<dbReference type="RefSeq" id="WP_021780801.1">
    <property type="nucleotide sequence ID" value="NZ_BATA01000108.1"/>
</dbReference>
<keyword evidence="3" id="KW-1185">Reference proteome</keyword>